<keyword evidence="1" id="KW-1133">Transmembrane helix</keyword>
<evidence type="ECO:0000313" key="3">
    <source>
        <dbReference type="EMBL" id="KAF2425797.1"/>
    </source>
</evidence>
<evidence type="ECO:0000313" key="4">
    <source>
        <dbReference type="Proteomes" id="UP000800235"/>
    </source>
</evidence>
<dbReference type="EMBL" id="MU007067">
    <property type="protein sequence ID" value="KAF2425797.1"/>
    <property type="molecule type" value="Genomic_DNA"/>
</dbReference>
<comment type="caution">
    <text evidence="3">The sequence shown here is derived from an EMBL/GenBank/DDBJ whole genome shotgun (WGS) entry which is preliminary data.</text>
</comment>
<gene>
    <name evidence="3" type="ORF">EJ08DRAFT_638369</name>
</gene>
<dbReference type="InterPro" id="IPR006598">
    <property type="entry name" value="CAP10"/>
</dbReference>
<feature type="transmembrane region" description="Helical" evidence="1">
    <location>
        <begin position="7"/>
        <end position="28"/>
    </location>
</feature>
<accession>A0A9P4NLH7</accession>
<keyword evidence="1" id="KW-0472">Membrane</keyword>
<protein>
    <recommendedName>
        <fullName evidence="2">Glycosyl transferase CAP10 domain-containing protein</fullName>
    </recommendedName>
</protein>
<organism evidence="3 4">
    <name type="scientific">Tothia fuscella</name>
    <dbReference type="NCBI Taxonomy" id="1048955"/>
    <lineage>
        <taxon>Eukaryota</taxon>
        <taxon>Fungi</taxon>
        <taxon>Dikarya</taxon>
        <taxon>Ascomycota</taxon>
        <taxon>Pezizomycotina</taxon>
        <taxon>Dothideomycetes</taxon>
        <taxon>Pleosporomycetidae</taxon>
        <taxon>Venturiales</taxon>
        <taxon>Cylindrosympodiaceae</taxon>
        <taxon>Tothia</taxon>
    </lineage>
</organism>
<dbReference type="Proteomes" id="UP000800235">
    <property type="component" value="Unassembled WGS sequence"/>
</dbReference>
<sequence>MREFNRFRIGWVASGAAVVSLALVWFTFFHEPTVSPVPLKVYVGVPTSGDGDWEFDSRRDARNLGLLDDQCDIAFPKLYTELDRAKYHLGKSSVRQESLKMWREDKPYAHGQVHVLIHSGQMYIIDEKKGACDRARAIAGLSNLYRAIIAFPNPAAIPNVEFIIDIEDTPTDNVPSNRVVWAWNRPNNELNTWIMPDFDGWAFPDPDLGSYTSFRNRLQFYEKPFEEKDSRVVWRGALNNPIRNALIDATKDKEWADVGTMNARLHMAEFCKYQYPIHTEGNAWSGRLRYLQNCNSITLIHDLKFMAHYYDLLEAEGENQNYIHVKSDFSDLEEKIKYYQANPELAQRIAANSVNTFRDRYLTPAAEACYWRRMIRNWAEVQAFEPEAYHKPDKSGFRKQRGIDWELWMNPDPNFRFDLPGES</sequence>
<evidence type="ECO:0000259" key="2">
    <source>
        <dbReference type="SMART" id="SM00672"/>
    </source>
</evidence>
<keyword evidence="4" id="KW-1185">Reference proteome</keyword>
<name>A0A9P4NLH7_9PEZI</name>
<dbReference type="AlphaFoldDB" id="A0A9P4NLH7"/>
<keyword evidence="1" id="KW-0812">Transmembrane</keyword>
<feature type="domain" description="Glycosyl transferase CAP10" evidence="2">
    <location>
        <begin position="156"/>
        <end position="385"/>
    </location>
</feature>
<proteinExistence type="predicted"/>
<dbReference type="OrthoDB" id="202415at2759"/>
<dbReference type="SMART" id="SM00672">
    <property type="entry name" value="CAP10"/>
    <property type="match status" value="1"/>
</dbReference>
<dbReference type="PANTHER" id="PTHR12203">
    <property type="entry name" value="KDEL LYS-ASP-GLU-LEU CONTAINING - RELATED"/>
    <property type="match status" value="1"/>
</dbReference>
<evidence type="ECO:0000256" key="1">
    <source>
        <dbReference type="SAM" id="Phobius"/>
    </source>
</evidence>
<dbReference type="Pfam" id="PF05686">
    <property type="entry name" value="Glyco_transf_90"/>
    <property type="match status" value="1"/>
</dbReference>
<reference evidence="3" key="1">
    <citation type="journal article" date="2020" name="Stud. Mycol.">
        <title>101 Dothideomycetes genomes: a test case for predicting lifestyles and emergence of pathogens.</title>
        <authorList>
            <person name="Haridas S."/>
            <person name="Albert R."/>
            <person name="Binder M."/>
            <person name="Bloem J."/>
            <person name="Labutti K."/>
            <person name="Salamov A."/>
            <person name="Andreopoulos B."/>
            <person name="Baker S."/>
            <person name="Barry K."/>
            <person name="Bills G."/>
            <person name="Bluhm B."/>
            <person name="Cannon C."/>
            <person name="Castanera R."/>
            <person name="Culley D."/>
            <person name="Daum C."/>
            <person name="Ezra D."/>
            <person name="Gonzalez J."/>
            <person name="Henrissat B."/>
            <person name="Kuo A."/>
            <person name="Liang C."/>
            <person name="Lipzen A."/>
            <person name="Lutzoni F."/>
            <person name="Magnuson J."/>
            <person name="Mondo S."/>
            <person name="Nolan M."/>
            <person name="Ohm R."/>
            <person name="Pangilinan J."/>
            <person name="Park H.-J."/>
            <person name="Ramirez L."/>
            <person name="Alfaro M."/>
            <person name="Sun H."/>
            <person name="Tritt A."/>
            <person name="Yoshinaga Y."/>
            <person name="Zwiers L.-H."/>
            <person name="Turgeon B."/>
            <person name="Goodwin S."/>
            <person name="Spatafora J."/>
            <person name="Crous P."/>
            <person name="Grigoriev I."/>
        </authorList>
    </citation>
    <scope>NUCLEOTIDE SEQUENCE</scope>
    <source>
        <strain evidence="3">CBS 130266</strain>
    </source>
</reference>
<dbReference type="InterPro" id="IPR051091">
    <property type="entry name" value="O-Glucosyltr/Glycosyltrsf_90"/>
</dbReference>
<dbReference type="PANTHER" id="PTHR12203:SF107">
    <property type="entry name" value="GLYCOSYL TRANSFERASE CAP10 DOMAIN-CONTAINING PROTEIN"/>
    <property type="match status" value="1"/>
</dbReference>